<protein>
    <submittedName>
        <fullName evidence="3">FIGfam138462: Acyl-CoA synthetase, AMP-(Fatty) acid ligase</fullName>
    </submittedName>
</protein>
<comment type="similarity">
    <text evidence="1">Belongs to the ATP-dependent AMP-binding enzyme family.</text>
</comment>
<dbReference type="GO" id="GO:0031956">
    <property type="term" value="F:medium-chain fatty acid-CoA ligase activity"/>
    <property type="evidence" value="ECO:0007669"/>
    <property type="project" value="TreeGrafter"/>
</dbReference>
<evidence type="ECO:0000259" key="2">
    <source>
        <dbReference type="Pfam" id="PF00501"/>
    </source>
</evidence>
<dbReference type="Gene3D" id="3.30.300.30">
    <property type="match status" value="1"/>
</dbReference>
<dbReference type="GO" id="GO:0006631">
    <property type="term" value="P:fatty acid metabolic process"/>
    <property type="evidence" value="ECO:0007669"/>
    <property type="project" value="TreeGrafter"/>
</dbReference>
<dbReference type="InterPro" id="IPR000873">
    <property type="entry name" value="AMP-dep_synth/lig_dom"/>
</dbReference>
<reference evidence="3" key="1">
    <citation type="submission" date="2018-06" db="EMBL/GenBank/DDBJ databases">
        <authorList>
            <person name="Zhirakovskaya E."/>
        </authorList>
    </citation>
    <scope>NUCLEOTIDE SEQUENCE</scope>
</reference>
<evidence type="ECO:0000256" key="1">
    <source>
        <dbReference type="ARBA" id="ARBA00006432"/>
    </source>
</evidence>
<dbReference type="Pfam" id="PF00501">
    <property type="entry name" value="AMP-binding"/>
    <property type="match status" value="1"/>
</dbReference>
<dbReference type="EMBL" id="UOFC01000085">
    <property type="protein sequence ID" value="VAW46062.1"/>
    <property type="molecule type" value="Genomic_DNA"/>
</dbReference>
<proteinExistence type="inferred from homology"/>
<dbReference type="Gene3D" id="3.40.50.12780">
    <property type="entry name" value="N-terminal domain of ligase-like"/>
    <property type="match status" value="1"/>
</dbReference>
<dbReference type="AlphaFoldDB" id="A0A3B0W480"/>
<sequence length="457" mass="52383">MLSYLLDNEKFSELFSLWQSTPFIYFGLNSEKPSLTRWEIFQVAEQLSHQLPKNDFSVILLFQQRHHFLIGLLATALKNGRCILPPNLADITLNNLAKQHPNAYVMAEHCPQRLKKQMFITDKAITQLIHKVQAKPTPFSKKALTAYLNTIQNAEIWLFTSGTTATPKQVIKTWKNMMLSAEIAIKRFQLMQSHYIVATVPSQHMFGLETTIFWPLFSASCQWFDRPIFPEDILEALNANTQHPTYLISTPLHLQKILEFKLYWPYHLSYVLSATAPLSLKYAQKIEASFNVNVFEIYGSTETASIASRQTTQSKYWQAYEEVVFQTHQNQILVKTPGLVSFQHLNDQIEQIDCSHFILGQRDADLIKVSGKRASLTELNQCLQNIPNVSEGIFLPSKNSERLMAFVVSSLPAVEILAALRESIDPVFLPRPLHFIEVLPRNDIGKIMYNQLLSKIK</sequence>
<keyword evidence="3" id="KW-0436">Ligase</keyword>
<organism evidence="3">
    <name type="scientific">hydrothermal vent metagenome</name>
    <dbReference type="NCBI Taxonomy" id="652676"/>
    <lineage>
        <taxon>unclassified sequences</taxon>
        <taxon>metagenomes</taxon>
        <taxon>ecological metagenomes</taxon>
    </lineage>
</organism>
<dbReference type="SUPFAM" id="SSF56801">
    <property type="entry name" value="Acetyl-CoA synthetase-like"/>
    <property type="match status" value="1"/>
</dbReference>
<gene>
    <name evidence="3" type="ORF">MNBD_GAMMA03-194</name>
</gene>
<dbReference type="PANTHER" id="PTHR43201:SF8">
    <property type="entry name" value="ACYL-COA SYNTHETASE FAMILY MEMBER 3"/>
    <property type="match status" value="1"/>
</dbReference>
<feature type="domain" description="AMP-dependent synthetase/ligase" evidence="2">
    <location>
        <begin position="43"/>
        <end position="314"/>
    </location>
</feature>
<dbReference type="InterPro" id="IPR045851">
    <property type="entry name" value="AMP-bd_C_sf"/>
</dbReference>
<evidence type="ECO:0000313" key="3">
    <source>
        <dbReference type="EMBL" id="VAW46062.1"/>
    </source>
</evidence>
<dbReference type="PANTHER" id="PTHR43201">
    <property type="entry name" value="ACYL-COA SYNTHETASE"/>
    <property type="match status" value="1"/>
</dbReference>
<accession>A0A3B0W480</accession>
<name>A0A3B0W480_9ZZZZ</name>
<dbReference type="InterPro" id="IPR042099">
    <property type="entry name" value="ANL_N_sf"/>
</dbReference>